<evidence type="ECO:0000313" key="3">
    <source>
        <dbReference type="Proteomes" id="UP001501116"/>
    </source>
</evidence>
<evidence type="ECO:0000313" key="2">
    <source>
        <dbReference type="EMBL" id="GAA1946644.1"/>
    </source>
</evidence>
<feature type="compositionally biased region" description="Acidic residues" evidence="1">
    <location>
        <begin position="73"/>
        <end position="82"/>
    </location>
</feature>
<protein>
    <submittedName>
        <fullName evidence="2">Uncharacterized protein</fullName>
    </submittedName>
</protein>
<organism evidence="2 3">
    <name type="scientific">Amycolatopsis minnesotensis</name>
    <dbReference type="NCBI Taxonomy" id="337894"/>
    <lineage>
        <taxon>Bacteria</taxon>
        <taxon>Bacillati</taxon>
        <taxon>Actinomycetota</taxon>
        <taxon>Actinomycetes</taxon>
        <taxon>Pseudonocardiales</taxon>
        <taxon>Pseudonocardiaceae</taxon>
        <taxon>Amycolatopsis</taxon>
    </lineage>
</organism>
<accession>A0ABP5BMH9</accession>
<name>A0ABP5BMH9_9PSEU</name>
<proteinExistence type="predicted"/>
<feature type="compositionally biased region" description="Basic and acidic residues" evidence="1">
    <location>
        <begin position="7"/>
        <end position="16"/>
    </location>
</feature>
<reference evidence="3" key="1">
    <citation type="journal article" date="2019" name="Int. J. Syst. Evol. Microbiol.">
        <title>The Global Catalogue of Microorganisms (GCM) 10K type strain sequencing project: providing services to taxonomists for standard genome sequencing and annotation.</title>
        <authorList>
            <consortium name="The Broad Institute Genomics Platform"/>
            <consortium name="The Broad Institute Genome Sequencing Center for Infectious Disease"/>
            <person name="Wu L."/>
            <person name="Ma J."/>
        </authorList>
    </citation>
    <scope>NUCLEOTIDE SEQUENCE [LARGE SCALE GENOMIC DNA]</scope>
    <source>
        <strain evidence="3">JCM 14545</strain>
    </source>
</reference>
<sequence>MQGDPPARPDHGDLRKPAAQAAAGLIPRTRSEWIDSYKELPAPAGSPSGPVHPRTSGRGRDTGRASGGHDSESVPEPDGEQT</sequence>
<evidence type="ECO:0000256" key="1">
    <source>
        <dbReference type="SAM" id="MobiDB-lite"/>
    </source>
</evidence>
<keyword evidence="3" id="KW-1185">Reference proteome</keyword>
<dbReference type="EMBL" id="BAAANN010000004">
    <property type="protein sequence ID" value="GAA1946644.1"/>
    <property type="molecule type" value="Genomic_DNA"/>
</dbReference>
<feature type="compositionally biased region" description="Basic and acidic residues" evidence="1">
    <location>
        <begin position="58"/>
        <end position="72"/>
    </location>
</feature>
<feature type="region of interest" description="Disordered" evidence="1">
    <location>
        <begin position="1"/>
        <end position="82"/>
    </location>
</feature>
<comment type="caution">
    <text evidence="2">The sequence shown here is derived from an EMBL/GenBank/DDBJ whole genome shotgun (WGS) entry which is preliminary data.</text>
</comment>
<gene>
    <name evidence="2" type="ORF">GCM10009754_13330</name>
</gene>
<dbReference type="Proteomes" id="UP001501116">
    <property type="component" value="Unassembled WGS sequence"/>
</dbReference>
<feature type="compositionally biased region" description="Basic and acidic residues" evidence="1">
    <location>
        <begin position="29"/>
        <end position="38"/>
    </location>
</feature>